<dbReference type="GO" id="GO:0008270">
    <property type="term" value="F:zinc ion binding"/>
    <property type="evidence" value="ECO:0007669"/>
    <property type="project" value="InterPro"/>
</dbReference>
<evidence type="ECO:0000313" key="4">
    <source>
        <dbReference type="EMBL" id="KFH42127.1"/>
    </source>
</evidence>
<dbReference type="PANTHER" id="PTHR47784:SF5">
    <property type="entry name" value="STEROL UPTAKE CONTROL PROTEIN 2"/>
    <property type="match status" value="1"/>
</dbReference>
<evidence type="ECO:0000256" key="2">
    <source>
        <dbReference type="SAM" id="MobiDB-lite"/>
    </source>
</evidence>
<accession>A0A086SYE5</accession>
<protein>
    <submittedName>
        <fullName evidence="4">Sterol uptake control protein-like protein</fullName>
    </submittedName>
</protein>
<dbReference type="Proteomes" id="UP000029964">
    <property type="component" value="Unassembled WGS sequence"/>
</dbReference>
<dbReference type="CDD" id="cd00067">
    <property type="entry name" value="GAL4"/>
    <property type="match status" value="1"/>
</dbReference>
<dbReference type="EMBL" id="JPKY01000104">
    <property type="protein sequence ID" value="KFH42127.1"/>
    <property type="molecule type" value="Genomic_DNA"/>
</dbReference>
<feature type="region of interest" description="Disordered" evidence="2">
    <location>
        <begin position="41"/>
        <end position="121"/>
    </location>
</feature>
<dbReference type="SUPFAM" id="SSF57701">
    <property type="entry name" value="Zn2/Cys6 DNA-binding domain"/>
    <property type="match status" value="1"/>
</dbReference>
<comment type="caution">
    <text evidence="4">The sequence shown here is derived from an EMBL/GenBank/DDBJ whole genome shotgun (WGS) entry which is preliminary data.</text>
</comment>
<sequence length="450" mass="48657">MPRLGFSKSRNGCLKCKQRRVKCDERRPACSACVRHGVPCSLGGSPAPPGTPTGSVSSGSRRTTGARVGRSSQPSPVSSPGTTTSNATGSPLAASGEDDDHHHHHHQHHHHHHRHHHHHPFSYLSNLLKTPETPGAETWWTSDLELMHHYTAVACKTLPRADTEPRVAAIWQLELPRLAVTHDFLMHQLLAISAVHMSRVYAVPWPPSEDGGTGAPTSSSASTYAIRATQHQNRAIQQLQSALPAITDANCAAVFLTASLLSISEFAALAAPTPGRCRPGIDDLLRVFLLVRGMQGILKSQLEAIVRSPIGHLLHLGSRGSDDSDGASSSSPSPLLDSITEELGRLMDEPSPPGPVPETATGVHEGAASLLRWIEYAQATGGGLAEFRVIMAWGTDLTEGFTGLLRRREGHALRVLDCYGRILEALGSRFWFLEGWGRCVRDDIHKACSW</sequence>
<feature type="compositionally biased region" description="Low complexity" evidence="2">
    <location>
        <begin position="52"/>
        <end position="85"/>
    </location>
</feature>
<dbReference type="Pfam" id="PF11951">
    <property type="entry name" value="Fungal_trans_2"/>
    <property type="match status" value="1"/>
</dbReference>
<evidence type="ECO:0000259" key="3">
    <source>
        <dbReference type="PROSITE" id="PS50048"/>
    </source>
</evidence>
<dbReference type="Gene3D" id="4.10.240.10">
    <property type="entry name" value="Zn(2)-C6 fungal-type DNA-binding domain"/>
    <property type="match status" value="1"/>
</dbReference>
<keyword evidence="1" id="KW-0539">Nucleus</keyword>
<gene>
    <name evidence="4" type="ORF">ACRE_071560</name>
</gene>
<dbReference type="PROSITE" id="PS00463">
    <property type="entry name" value="ZN2_CY6_FUNGAL_1"/>
    <property type="match status" value="1"/>
</dbReference>
<dbReference type="OrthoDB" id="3546279at2759"/>
<reference evidence="5" key="1">
    <citation type="journal article" date="2014" name="Genome Announc.">
        <title>Genome sequence and annotation of Acremonium chrysogenum, producer of the beta-lactam antibiotic cephalosporin C.</title>
        <authorList>
            <person name="Terfehr D."/>
            <person name="Dahlmann T.A."/>
            <person name="Specht T."/>
            <person name="Zadra I."/>
            <person name="Kuernsteiner H."/>
            <person name="Kueck U."/>
        </authorList>
    </citation>
    <scope>NUCLEOTIDE SEQUENCE [LARGE SCALE GENOMIC DNA]</scope>
    <source>
        <strain evidence="5">ATCC 11550 / CBS 779.69 / DSM 880 / IAM 14645 / JCM 23072 / IMI 49137</strain>
    </source>
</reference>
<dbReference type="SMART" id="SM00066">
    <property type="entry name" value="GAL4"/>
    <property type="match status" value="1"/>
</dbReference>
<dbReference type="GO" id="GO:0001228">
    <property type="term" value="F:DNA-binding transcription activator activity, RNA polymerase II-specific"/>
    <property type="evidence" value="ECO:0007669"/>
    <property type="project" value="TreeGrafter"/>
</dbReference>
<evidence type="ECO:0000256" key="1">
    <source>
        <dbReference type="ARBA" id="ARBA00023242"/>
    </source>
</evidence>
<dbReference type="InterPro" id="IPR021858">
    <property type="entry name" value="Fun_TF"/>
</dbReference>
<organism evidence="4 5">
    <name type="scientific">Hapsidospora chrysogenum (strain ATCC 11550 / CBS 779.69 / DSM 880 / IAM 14645 / JCM 23072 / IMI 49137)</name>
    <name type="common">Acremonium chrysogenum</name>
    <dbReference type="NCBI Taxonomy" id="857340"/>
    <lineage>
        <taxon>Eukaryota</taxon>
        <taxon>Fungi</taxon>
        <taxon>Dikarya</taxon>
        <taxon>Ascomycota</taxon>
        <taxon>Pezizomycotina</taxon>
        <taxon>Sordariomycetes</taxon>
        <taxon>Hypocreomycetidae</taxon>
        <taxon>Hypocreales</taxon>
        <taxon>Bionectriaceae</taxon>
        <taxon>Hapsidospora</taxon>
    </lineage>
</organism>
<dbReference type="InterPro" id="IPR053157">
    <property type="entry name" value="Sterol_Uptake_Regulator"/>
</dbReference>
<keyword evidence="5" id="KW-1185">Reference proteome</keyword>
<dbReference type="HOGENOM" id="CLU_024934_0_4_1"/>
<dbReference type="AlphaFoldDB" id="A0A086SYE5"/>
<feature type="compositionally biased region" description="Basic residues" evidence="2">
    <location>
        <begin position="102"/>
        <end position="120"/>
    </location>
</feature>
<dbReference type="STRING" id="857340.A0A086SYE5"/>
<dbReference type="PANTHER" id="PTHR47784">
    <property type="entry name" value="STEROL UPTAKE CONTROL PROTEIN 2"/>
    <property type="match status" value="1"/>
</dbReference>
<dbReference type="PROSITE" id="PS50048">
    <property type="entry name" value="ZN2_CY6_FUNGAL_2"/>
    <property type="match status" value="1"/>
</dbReference>
<dbReference type="InterPro" id="IPR036864">
    <property type="entry name" value="Zn2-C6_fun-type_DNA-bd_sf"/>
</dbReference>
<name>A0A086SYE5_HAPC1</name>
<feature type="domain" description="Zn(2)-C6 fungal-type" evidence="3">
    <location>
        <begin position="12"/>
        <end position="42"/>
    </location>
</feature>
<dbReference type="InterPro" id="IPR001138">
    <property type="entry name" value="Zn2Cys6_DnaBD"/>
</dbReference>
<dbReference type="Pfam" id="PF00172">
    <property type="entry name" value="Zn_clus"/>
    <property type="match status" value="1"/>
</dbReference>
<proteinExistence type="predicted"/>
<evidence type="ECO:0000313" key="5">
    <source>
        <dbReference type="Proteomes" id="UP000029964"/>
    </source>
</evidence>